<feature type="transmembrane region" description="Helical" evidence="5">
    <location>
        <begin position="337"/>
        <end position="358"/>
    </location>
</feature>
<dbReference type="Pfam" id="PF00083">
    <property type="entry name" value="Sugar_tr"/>
    <property type="match status" value="1"/>
</dbReference>
<feature type="transmembrane region" description="Helical" evidence="5">
    <location>
        <begin position="194"/>
        <end position="214"/>
    </location>
</feature>
<feature type="transmembrane region" description="Helical" evidence="5">
    <location>
        <begin position="21"/>
        <end position="44"/>
    </location>
</feature>
<organism evidence="7 8">
    <name type="scientific">Betta splendens</name>
    <name type="common">Siamese fighting fish</name>
    <dbReference type="NCBI Taxonomy" id="158456"/>
    <lineage>
        <taxon>Eukaryota</taxon>
        <taxon>Metazoa</taxon>
        <taxon>Chordata</taxon>
        <taxon>Craniata</taxon>
        <taxon>Vertebrata</taxon>
        <taxon>Euteleostomi</taxon>
        <taxon>Actinopterygii</taxon>
        <taxon>Neopterygii</taxon>
        <taxon>Teleostei</taxon>
        <taxon>Neoteleostei</taxon>
        <taxon>Acanthomorphata</taxon>
        <taxon>Anabantaria</taxon>
        <taxon>Anabantiformes</taxon>
        <taxon>Anabantoidei</taxon>
        <taxon>Osphronemidae</taxon>
        <taxon>Betta</taxon>
    </lineage>
</organism>
<evidence type="ECO:0000256" key="2">
    <source>
        <dbReference type="ARBA" id="ARBA00022692"/>
    </source>
</evidence>
<proteinExistence type="predicted"/>
<evidence type="ECO:0000256" key="5">
    <source>
        <dbReference type="SAM" id="Phobius"/>
    </source>
</evidence>
<dbReference type="PROSITE" id="PS00216">
    <property type="entry name" value="SUGAR_TRANSPORT_1"/>
    <property type="match status" value="1"/>
</dbReference>
<feature type="transmembrane region" description="Helical" evidence="5">
    <location>
        <begin position="396"/>
        <end position="415"/>
    </location>
</feature>
<dbReference type="Proteomes" id="UP000515150">
    <property type="component" value="Chromosome 21"/>
</dbReference>
<feature type="domain" description="Major facilitator superfamily (MFS) profile" evidence="6">
    <location>
        <begin position="21"/>
        <end position="509"/>
    </location>
</feature>
<dbReference type="InterPro" id="IPR005829">
    <property type="entry name" value="Sugar_transporter_CS"/>
</dbReference>
<keyword evidence="7" id="KW-1185">Reference proteome</keyword>
<keyword evidence="2 5" id="KW-0812">Transmembrane</keyword>
<feature type="transmembrane region" description="Helical" evidence="5">
    <location>
        <begin position="256"/>
        <end position="274"/>
    </location>
</feature>
<evidence type="ECO:0000313" key="7">
    <source>
        <dbReference type="Proteomes" id="UP000515150"/>
    </source>
</evidence>
<dbReference type="Gene3D" id="1.20.1250.20">
    <property type="entry name" value="MFS general substrate transporter like domains"/>
    <property type="match status" value="1"/>
</dbReference>
<gene>
    <name evidence="8" type="primary">LOC114847240</name>
</gene>
<evidence type="ECO:0000259" key="6">
    <source>
        <dbReference type="PROSITE" id="PS50850"/>
    </source>
</evidence>
<dbReference type="InterPro" id="IPR020846">
    <property type="entry name" value="MFS_dom"/>
</dbReference>
<comment type="subcellular location">
    <subcellularLocation>
        <location evidence="1">Membrane</location>
        <topology evidence="1">Multi-pass membrane protein</topology>
    </subcellularLocation>
</comment>
<accession>A0A6P7LEK1</accession>
<name>A0A6P7LEK1_BETSP</name>
<feature type="transmembrane region" description="Helical" evidence="5">
    <location>
        <begin position="370"/>
        <end position="389"/>
    </location>
</feature>
<dbReference type="KEGG" id="bspl:114847240"/>
<feature type="transmembrane region" description="Helical" evidence="5">
    <location>
        <begin position="140"/>
        <end position="157"/>
    </location>
</feature>
<keyword evidence="4 5" id="KW-0472">Membrane</keyword>
<feature type="transmembrane region" description="Helical" evidence="5">
    <location>
        <begin position="484"/>
        <end position="504"/>
    </location>
</feature>
<protein>
    <submittedName>
        <fullName evidence="8">Organic cation/carnitine transporter 2-like</fullName>
    </submittedName>
</protein>
<feature type="transmembrane region" description="Helical" evidence="5">
    <location>
        <begin position="455"/>
        <end position="478"/>
    </location>
</feature>
<dbReference type="GO" id="GO:0016020">
    <property type="term" value="C:membrane"/>
    <property type="evidence" value="ECO:0007669"/>
    <property type="project" value="UniProtKB-SubCell"/>
</dbReference>
<feature type="transmembrane region" description="Helical" evidence="5">
    <location>
        <begin position="421"/>
        <end position="443"/>
    </location>
</feature>
<dbReference type="InterPro" id="IPR005828">
    <property type="entry name" value="MFS_sugar_transport-like"/>
</dbReference>
<dbReference type="GeneID" id="114847240"/>
<reference evidence="8" key="1">
    <citation type="submission" date="2025-08" db="UniProtKB">
        <authorList>
            <consortium name="RefSeq"/>
        </authorList>
    </citation>
    <scope>IDENTIFICATION</scope>
</reference>
<dbReference type="InParanoid" id="A0A6P7LEK1"/>
<dbReference type="PANTHER" id="PTHR24064">
    <property type="entry name" value="SOLUTE CARRIER FAMILY 22 MEMBER"/>
    <property type="match status" value="1"/>
</dbReference>
<dbReference type="AlphaFoldDB" id="A0A6P7LEK1"/>
<evidence type="ECO:0000313" key="8">
    <source>
        <dbReference type="RefSeq" id="XP_028992593.1"/>
    </source>
</evidence>
<dbReference type="RefSeq" id="XP_028992593.1">
    <property type="nucleotide sequence ID" value="XM_029136760.3"/>
</dbReference>
<dbReference type="InterPro" id="IPR036259">
    <property type="entry name" value="MFS_trans_sf"/>
</dbReference>
<dbReference type="OrthoDB" id="5141738at2759"/>
<evidence type="ECO:0000256" key="4">
    <source>
        <dbReference type="ARBA" id="ARBA00023136"/>
    </source>
</evidence>
<evidence type="ECO:0000256" key="3">
    <source>
        <dbReference type="ARBA" id="ARBA00022989"/>
    </source>
</evidence>
<sequence length="556" mass="61752">MQDYEKSVWFLGTWGRFQRRVFVLLCLMAVPCGYNLLSIIFLLATPPHHCHVPAHWNISQDWIQASIPVQVTGKPERSGCSRYQLDRVQNLSWGGSGPEAVLSTLPQEDCKDGWIYSNEHYQSTIATEFDLVCGDSWKQPFTSVVYFLGGLCGCFISGQLSDRFGRKPVVFGATVVLSVFSCAVASAPSWPVFLGLYFVMGMGQIACYIIVFVLGSEILLGSSRVLFSTLFLPCVSVLSVSLLPVTAYLVRDWRHLSLIMAVPGLACIPLWWQVPESPRWLASRGRWAEAELLLRSAALENGVKPPHSIFHSAGVEEEASKKSLSFLDLLRTSNIRYISLILWVVWFSLSLSTIGLSFNMSNLYGSPHLNYFLATVVEIPAYITSWLLASRFSRRLSFMGFTLLGALALHLILVTPSDLPAITLSLVLLGKYGITVGIAMSYMHTGELSPTVIRNTAMSSCATFSRLGCSVSPYLMQLAAFNEFLPWIVVGSLSLLSVLLYVFLPDTFRKPLPDTIEEMGRIQRLRWPWTSSSSPKDGKSIMNEAIGPEILCTTHL</sequence>
<feature type="transmembrane region" description="Helical" evidence="5">
    <location>
        <begin position="226"/>
        <end position="250"/>
    </location>
</feature>
<evidence type="ECO:0000256" key="1">
    <source>
        <dbReference type="ARBA" id="ARBA00004141"/>
    </source>
</evidence>
<dbReference type="PROSITE" id="PS50850">
    <property type="entry name" value="MFS"/>
    <property type="match status" value="1"/>
</dbReference>
<keyword evidence="3 5" id="KW-1133">Transmembrane helix</keyword>
<dbReference type="SUPFAM" id="SSF103473">
    <property type="entry name" value="MFS general substrate transporter"/>
    <property type="match status" value="1"/>
</dbReference>
<dbReference type="GO" id="GO:0022857">
    <property type="term" value="F:transmembrane transporter activity"/>
    <property type="evidence" value="ECO:0007669"/>
    <property type="project" value="InterPro"/>
</dbReference>
<feature type="transmembrane region" description="Helical" evidence="5">
    <location>
        <begin position="169"/>
        <end position="188"/>
    </location>
</feature>